<accession>A0A4Q1HEL7</accession>
<dbReference type="OrthoDB" id="8562382at2"/>
<proteinExistence type="inferred from homology"/>
<dbReference type="InterPro" id="IPR007267">
    <property type="entry name" value="GtrA_DPMS_TM"/>
</dbReference>
<dbReference type="Pfam" id="PF04138">
    <property type="entry name" value="GtrA_DPMS_TM"/>
    <property type="match status" value="1"/>
</dbReference>
<dbReference type="Proteomes" id="UP000290849">
    <property type="component" value="Unassembled WGS sequence"/>
</dbReference>
<keyword evidence="5 6" id="KW-0472">Membrane</keyword>
<comment type="similarity">
    <text evidence="2">Belongs to the GtrA family.</text>
</comment>
<dbReference type="EMBL" id="PYAL01000008">
    <property type="protein sequence ID" value="RXN84705.1"/>
    <property type="molecule type" value="Genomic_DNA"/>
</dbReference>
<evidence type="ECO:0000259" key="7">
    <source>
        <dbReference type="Pfam" id="PF04138"/>
    </source>
</evidence>
<feature type="transmembrane region" description="Helical" evidence="6">
    <location>
        <begin position="127"/>
        <end position="147"/>
    </location>
</feature>
<evidence type="ECO:0000256" key="5">
    <source>
        <dbReference type="ARBA" id="ARBA00023136"/>
    </source>
</evidence>
<protein>
    <submittedName>
        <fullName evidence="8">GtrA family protein</fullName>
    </submittedName>
</protein>
<evidence type="ECO:0000256" key="2">
    <source>
        <dbReference type="ARBA" id="ARBA00009399"/>
    </source>
</evidence>
<dbReference type="PANTHER" id="PTHR38459:SF1">
    <property type="entry name" value="PROPHAGE BACTOPRENOL-LINKED GLUCOSE TRANSLOCASE HOMOLOG"/>
    <property type="match status" value="1"/>
</dbReference>
<feature type="transmembrane region" description="Helical" evidence="6">
    <location>
        <begin position="64"/>
        <end position="82"/>
    </location>
</feature>
<dbReference type="AlphaFoldDB" id="A0A4Q1HEL7"/>
<organism evidence="8 9">
    <name type="scientific">Achromobacter aloeverae</name>
    <dbReference type="NCBI Taxonomy" id="1750518"/>
    <lineage>
        <taxon>Bacteria</taxon>
        <taxon>Pseudomonadati</taxon>
        <taxon>Pseudomonadota</taxon>
        <taxon>Betaproteobacteria</taxon>
        <taxon>Burkholderiales</taxon>
        <taxon>Alcaligenaceae</taxon>
        <taxon>Achromobacter</taxon>
    </lineage>
</organism>
<evidence type="ECO:0000313" key="8">
    <source>
        <dbReference type="EMBL" id="RXN84705.1"/>
    </source>
</evidence>
<evidence type="ECO:0000256" key="6">
    <source>
        <dbReference type="SAM" id="Phobius"/>
    </source>
</evidence>
<comment type="subcellular location">
    <subcellularLocation>
        <location evidence="1">Membrane</location>
        <topology evidence="1">Multi-pass membrane protein</topology>
    </subcellularLocation>
</comment>
<gene>
    <name evidence="8" type="ORF">C7R54_23745</name>
</gene>
<dbReference type="PANTHER" id="PTHR38459">
    <property type="entry name" value="PROPHAGE BACTOPRENOL-LINKED GLUCOSE TRANSLOCASE HOMOLOG"/>
    <property type="match status" value="1"/>
</dbReference>
<keyword evidence="9" id="KW-1185">Reference proteome</keyword>
<keyword evidence="3 6" id="KW-0812">Transmembrane</keyword>
<dbReference type="GO" id="GO:0000271">
    <property type="term" value="P:polysaccharide biosynthetic process"/>
    <property type="evidence" value="ECO:0007669"/>
    <property type="project" value="InterPro"/>
</dbReference>
<dbReference type="InterPro" id="IPR051401">
    <property type="entry name" value="GtrA_CellWall_Glycosyl"/>
</dbReference>
<evidence type="ECO:0000256" key="4">
    <source>
        <dbReference type="ARBA" id="ARBA00022989"/>
    </source>
</evidence>
<feature type="transmembrane region" description="Helical" evidence="6">
    <location>
        <begin position="159"/>
        <end position="180"/>
    </location>
</feature>
<evidence type="ECO:0000256" key="1">
    <source>
        <dbReference type="ARBA" id="ARBA00004141"/>
    </source>
</evidence>
<evidence type="ECO:0000313" key="9">
    <source>
        <dbReference type="Proteomes" id="UP000290849"/>
    </source>
</evidence>
<dbReference type="GO" id="GO:0005886">
    <property type="term" value="C:plasma membrane"/>
    <property type="evidence" value="ECO:0007669"/>
    <property type="project" value="TreeGrafter"/>
</dbReference>
<sequence>MRHATDGAQATLARKREDAFVDGRVHAKIVGADDNAPRAARAGTIALLIAAGGFPYMRVLIRQLGWFIIVGCAAAATHWLVAVSCVRGLELQPLWANVAGWAVAFVVSFSGHFLLTFRHQAGAWHEAARRFFFVSAGGFAVNELSYAWLLRHTGVRYDILLAAILVGIAVLTFLVSRLWAFRRSTAA</sequence>
<evidence type="ECO:0000256" key="3">
    <source>
        <dbReference type="ARBA" id="ARBA00022692"/>
    </source>
</evidence>
<reference evidence="8 9" key="1">
    <citation type="journal article" date="2017" name="Int. J. Syst. Evol. Microbiol.">
        <title>Achromobacter aloeverae sp. nov., isolated from the root of Aloe vera (L.) Burm.f.</title>
        <authorList>
            <person name="Kuncharoen N."/>
            <person name="Muramatsu Y."/>
            <person name="Shibata C."/>
            <person name="Kamakura Y."/>
            <person name="Nakagawa Y."/>
            <person name="Tanasupawat S."/>
        </authorList>
    </citation>
    <scope>NUCLEOTIDE SEQUENCE [LARGE SCALE GENOMIC DNA]</scope>
    <source>
        <strain evidence="8 9">AVA-1</strain>
    </source>
</reference>
<comment type="caution">
    <text evidence="8">The sequence shown here is derived from an EMBL/GenBank/DDBJ whole genome shotgun (WGS) entry which is preliminary data.</text>
</comment>
<name>A0A4Q1HEL7_9BURK</name>
<feature type="transmembrane region" description="Helical" evidence="6">
    <location>
        <begin position="94"/>
        <end position="115"/>
    </location>
</feature>
<keyword evidence="4 6" id="KW-1133">Transmembrane helix</keyword>
<feature type="domain" description="GtrA/DPMS transmembrane" evidence="7">
    <location>
        <begin position="67"/>
        <end position="181"/>
    </location>
</feature>